<evidence type="ECO:0000313" key="2">
    <source>
        <dbReference type="Proteomes" id="UP001231649"/>
    </source>
</evidence>
<sequence length="669" mass="75925">MDPVFKDTVHLSEGINLRELMSSNTAEFSIDLDFKKRRPVMFDCDAADFMSDLEEDNDSEDSDTLKGIEQSAEKMLLSSPEYHSFEQLATKMVDCHPSGDVKILIIEEGDGPLVPPDAEVTIHHAGYYERADVPFDSTLHMNRGQPLTIRMGVGKMLPGLELGLSCVKGPTARFHLLLQPAAAYGPLGVLPRIQPKPVLFVICLYKVRTVEAASCSFNDLPMVEQAKFENTLKTVKSIRSEAKVLFSREKFYDAIRSYQQALSVLSLSRPENDEEEAEIKDLKVNIYVNLTVCYYKINKPKYIIGMCQQINRYIDINTHCKAMFYYGKAYELLGNIDEAISCYKKALKVEPKNKEIGKILANLDQKSKKSAVDEKVMWRKALSNAPEVEEKKVFYDVDDSFKNGVIDMCQDLAGRSDFAKFDLPTGLSPDEILCIKELTSKFKCLEYSFIIDHSLLRSQSCQINKETAIDRSISIIDNLTDGLCVCASDGAPIFALIFSKFPLPLTHICLNSFPRNHQKYIVTMEPKPHDMVTCPYNMSHQVEHYRMHIHLQKCRRQYPNSGKTNCPFDSTHVVNEVEMDYHVTTCPKRDMLDTKLYVMDDDQRPAVPVVHSATSDTVLDDWGNEPHVTTYKPDYSKKGAHIIQKIKGATPSERRKARMEGIKNYKPPE</sequence>
<reference evidence="1" key="1">
    <citation type="submission" date="2023-03" db="EMBL/GenBank/DDBJ databases">
        <title>Chromosome-level genomes of two armyworms, Mythimna separata and Mythimna loreyi, provide insights into the biosynthesis and reception of sex pheromones.</title>
        <authorList>
            <person name="Zhao H."/>
        </authorList>
    </citation>
    <scope>NUCLEOTIDE SEQUENCE</scope>
    <source>
        <strain evidence="1">BeijingLab</strain>
    </source>
</reference>
<name>A0ACC2PZQ8_9NEOP</name>
<gene>
    <name evidence="1" type="ORF">PYW08_012274</name>
</gene>
<proteinExistence type="predicted"/>
<protein>
    <submittedName>
        <fullName evidence="1">Uncharacterized protein</fullName>
    </submittedName>
</protein>
<comment type="caution">
    <text evidence="1">The sequence shown here is derived from an EMBL/GenBank/DDBJ whole genome shotgun (WGS) entry which is preliminary data.</text>
</comment>
<accession>A0ACC2PZQ8</accession>
<dbReference type="Proteomes" id="UP001231649">
    <property type="component" value="Chromosome 30"/>
</dbReference>
<keyword evidence="2" id="KW-1185">Reference proteome</keyword>
<organism evidence="1 2">
    <name type="scientific">Mythimna loreyi</name>
    <dbReference type="NCBI Taxonomy" id="667449"/>
    <lineage>
        <taxon>Eukaryota</taxon>
        <taxon>Metazoa</taxon>
        <taxon>Ecdysozoa</taxon>
        <taxon>Arthropoda</taxon>
        <taxon>Hexapoda</taxon>
        <taxon>Insecta</taxon>
        <taxon>Pterygota</taxon>
        <taxon>Neoptera</taxon>
        <taxon>Endopterygota</taxon>
        <taxon>Lepidoptera</taxon>
        <taxon>Glossata</taxon>
        <taxon>Ditrysia</taxon>
        <taxon>Noctuoidea</taxon>
        <taxon>Noctuidae</taxon>
        <taxon>Noctuinae</taxon>
        <taxon>Hadenini</taxon>
        <taxon>Mythimna</taxon>
    </lineage>
</organism>
<evidence type="ECO:0000313" key="1">
    <source>
        <dbReference type="EMBL" id="KAJ8704954.1"/>
    </source>
</evidence>
<dbReference type="EMBL" id="CM056806">
    <property type="protein sequence ID" value="KAJ8704954.1"/>
    <property type="molecule type" value="Genomic_DNA"/>
</dbReference>